<reference evidence="1" key="1">
    <citation type="submission" date="2022-07" db="EMBL/GenBank/DDBJ databases">
        <title>Genome Sequence of Phlebia brevispora.</title>
        <authorList>
            <person name="Buettner E."/>
        </authorList>
    </citation>
    <scope>NUCLEOTIDE SEQUENCE</scope>
    <source>
        <strain evidence="1">MPL23</strain>
    </source>
</reference>
<comment type="caution">
    <text evidence="1">The sequence shown here is derived from an EMBL/GenBank/DDBJ whole genome shotgun (WGS) entry which is preliminary data.</text>
</comment>
<accession>A0ACC1SYU2</accession>
<evidence type="ECO:0000313" key="2">
    <source>
        <dbReference type="Proteomes" id="UP001148662"/>
    </source>
</evidence>
<proteinExistence type="predicted"/>
<evidence type="ECO:0000313" key="1">
    <source>
        <dbReference type="EMBL" id="KAJ3549045.1"/>
    </source>
</evidence>
<organism evidence="1 2">
    <name type="scientific">Phlebia brevispora</name>
    <dbReference type="NCBI Taxonomy" id="194682"/>
    <lineage>
        <taxon>Eukaryota</taxon>
        <taxon>Fungi</taxon>
        <taxon>Dikarya</taxon>
        <taxon>Basidiomycota</taxon>
        <taxon>Agaricomycotina</taxon>
        <taxon>Agaricomycetes</taxon>
        <taxon>Polyporales</taxon>
        <taxon>Meruliaceae</taxon>
        <taxon>Phlebia</taxon>
    </lineage>
</organism>
<keyword evidence="2" id="KW-1185">Reference proteome</keyword>
<dbReference type="EMBL" id="JANHOG010000943">
    <property type="protein sequence ID" value="KAJ3549045.1"/>
    <property type="molecule type" value="Genomic_DNA"/>
</dbReference>
<sequence>MEPQWHTPHDPDARHHEQAPRVPTDVQLCILDCIRKDSGLHRLALTCMLVCQVWAARCAPAAYSRLCIATPRPLGDIEAWITSEMGPDIVWGDRVFRLLRRFAPHITSLRYVRIGDETTPIHTFSPHSATSQMLCSLFAAFSKLNHLSLCEYNFVNARDLLAVLRTLPELRHFEGTSLTWQRAYTTKRFSSTDLRLQSLVLKQCTAVAPLLFIWTMPNGGLGDAPELRFPGIHAEEMQRLMYAIGIGGLRIGESTEGPEFIACIDTTSRCSVLSVILRRWPIHQTDRLIQQLKETGNDESGFRIILQKSYRTSRPFKSDAPPTINFSSGHGKGVRLGDIMKEHTTFLDDACAPVDLSNMTKVSHRLTLVT</sequence>
<gene>
    <name evidence="1" type="ORF">NM688_g5223</name>
</gene>
<protein>
    <submittedName>
        <fullName evidence="1">Uncharacterized protein</fullName>
    </submittedName>
</protein>
<dbReference type="Proteomes" id="UP001148662">
    <property type="component" value="Unassembled WGS sequence"/>
</dbReference>
<name>A0ACC1SYU2_9APHY</name>